<evidence type="ECO:0000313" key="2">
    <source>
        <dbReference type="Proteomes" id="UP001521222"/>
    </source>
</evidence>
<gene>
    <name evidence="1" type="ORF">SLS59_007251</name>
</gene>
<name>A0ABR3R086_9PLEO</name>
<reference evidence="1 2" key="1">
    <citation type="submission" date="2024-02" db="EMBL/GenBank/DDBJ databases">
        <title>De novo assembly and annotation of 12 fungi associated with fruit tree decline syndrome in Ontario, Canada.</title>
        <authorList>
            <person name="Sulman M."/>
            <person name="Ellouze W."/>
            <person name="Ilyukhin E."/>
        </authorList>
    </citation>
    <scope>NUCLEOTIDE SEQUENCE [LARGE SCALE GENOMIC DNA]</scope>
    <source>
        <strain evidence="1 2">M97-236</strain>
    </source>
</reference>
<proteinExistence type="predicted"/>
<protein>
    <submittedName>
        <fullName evidence="1">Uncharacterized protein</fullName>
    </submittedName>
</protein>
<organism evidence="1 2">
    <name type="scientific">Nothophoma quercina</name>
    <dbReference type="NCBI Taxonomy" id="749835"/>
    <lineage>
        <taxon>Eukaryota</taxon>
        <taxon>Fungi</taxon>
        <taxon>Dikarya</taxon>
        <taxon>Ascomycota</taxon>
        <taxon>Pezizomycotina</taxon>
        <taxon>Dothideomycetes</taxon>
        <taxon>Pleosporomycetidae</taxon>
        <taxon>Pleosporales</taxon>
        <taxon>Pleosporineae</taxon>
        <taxon>Didymellaceae</taxon>
        <taxon>Nothophoma</taxon>
    </lineage>
</organism>
<accession>A0ABR3R086</accession>
<dbReference type="Proteomes" id="UP001521222">
    <property type="component" value="Unassembled WGS sequence"/>
</dbReference>
<keyword evidence="2" id="KW-1185">Reference proteome</keyword>
<sequence>MTELKGRTIGPHVLDYFKHVSLKSLKTMGLTLINRAGDSETLLLYSICVNSAIFKFINTVLSESDMGGIEYGLRDQAGKYLQSVELAMTPIFILELHPHKISNKKALFSRVESMVADLLNRLQRVHTRITELHGPSDSWGGLHMATSDSGDFHTLKRVTEELEGLAEFSASIAKLQTLFKSFIELCDGLVPEKRQKTAEQVDDTRSQRDRVQQPVNRALQSQGAGLTADFSTLLAPSEFYSPMQPTSAPSLLPDNIFTFSVEGTSGAVDPGWGLYDVQPTLNWLDADFSFFDSEQYQQS</sequence>
<comment type="caution">
    <text evidence="1">The sequence shown here is derived from an EMBL/GenBank/DDBJ whole genome shotgun (WGS) entry which is preliminary data.</text>
</comment>
<evidence type="ECO:0000313" key="1">
    <source>
        <dbReference type="EMBL" id="KAL1597554.1"/>
    </source>
</evidence>
<dbReference type="EMBL" id="JAKIXB020000025">
    <property type="protein sequence ID" value="KAL1597554.1"/>
    <property type="molecule type" value="Genomic_DNA"/>
</dbReference>